<dbReference type="KEGG" id="wjo:FOL01_1198"/>
<evidence type="ECO:0000313" key="4">
    <source>
        <dbReference type="Proteomes" id="UP000185473"/>
    </source>
</evidence>
<dbReference type="InterPro" id="IPR057666">
    <property type="entry name" value="DrpA_SLOG"/>
</dbReference>
<organism evidence="3 4">
    <name type="scientific">Weissella jogaejeotgali</name>
    <dbReference type="NCBI Taxonomy" id="1631871"/>
    <lineage>
        <taxon>Bacteria</taxon>
        <taxon>Bacillati</taxon>
        <taxon>Bacillota</taxon>
        <taxon>Bacilli</taxon>
        <taxon>Lactobacillales</taxon>
        <taxon>Lactobacillaceae</taxon>
        <taxon>Weissella</taxon>
    </lineage>
</organism>
<dbReference type="SUPFAM" id="SSF102405">
    <property type="entry name" value="MCP/YpsA-like"/>
    <property type="match status" value="1"/>
</dbReference>
<dbReference type="EMBL" id="CP014332">
    <property type="protein sequence ID" value="APS42057.1"/>
    <property type="molecule type" value="Genomic_DNA"/>
</dbReference>
<evidence type="ECO:0000313" key="3">
    <source>
        <dbReference type="EMBL" id="APS42057.1"/>
    </source>
</evidence>
<dbReference type="RefSeq" id="WP_075269838.1">
    <property type="nucleotide sequence ID" value="NZ_CP014332.1"/>
</dbReference>
<dbReference type="STRING" id="1631871.FOL01_1198"/>
<dbReference type="GO" id="GO:0009294">
    <property type="term" value="P:DNA-mediated transformation"/>
    <property type="evidence" value="ECO:0007669"/>
    <property type="project" value="InterPro"/>
</dbReference>
<reference evidence="3 4" key="1">
    <citation type="submission" date="2016-02" db="EMBL/GenBank/DDBJ databases">
        <title>Complete Genome Sequence of Weissella jogaejeotgali FOL01.</title>
        <authorList>
            <person name="Lee J.-H."/>
            <person name="Ku H.-J."/>
        </authorList>
    </citation>
    <scope>NUCLEOTIDE SEQUENCE [LARGE SCALE GENOMIC DNA]</scope>
    <source>
        <strain evidence="3 4">FOL01</strain>
    </source>
</reference>
<feature type="domain" description="Smf/DprA SLOG" evidence="2">
    <location>
        <begin position="76"/>
        <end position="283"/>
    </location>
</feature>
<gene>
    <name evidence="3" type="ORF">FOL01_1198</name>
</gene>
<dbReference type="InterPro" id="IPR003488">
    <property type="entry name" value="DprA"/>
</dbReference>
<dbReference type="Pfam" id="PF02481">
    <property type="entry name" value="DNA_processg_A"/>
    <property type="match status" value="1"/>
</dbReference>
<evidence type="ECO:0000259" key="2">
    <source>
        <dbReference type="Pfam" id="PF02481"/>
    </source>
</evidence>
<dbReference type="NCBIfam" id="TIGR00732">
    <property type="entry name" value="dprA"/>
    <property type="match status" value="1"/>
</dbReference>
<sequence>MAQRDFLLWLLMVPGLSIKGRYRIWIYLRDNKLLKLPWQQILIISKMRQPQRDAATFWFKQTKWQIDWQRLRKQTFIAICDEEYPIYLYECIDAPICLFYKGDLSLLSQPSVAIVGFRQATKYGQSVLSSWIPDLVSAGLVTVSGLAAGIDELTHRETLKAKGKTIAVIGTGLNQVYPKRCEQLQSIVSHEGLLLSEYLPWQGPKRQHFPARNRIISGLSQVCLVIEAKKRSGSLITAMLALDQNRTVMALPGRVDVPTSRGTNELILAGAIPVLSVEQIILEFANFY</sequence>
<dbReference type="AlphaFoldDB" id="A0A1L6RBW6"/>
<keyword evidence="4" id="KW-1185">Reference proteome</keyword>
<dbReference type="Gene3D" id="3.40.50.450">
    <property type="match status" value="1"/>
</dbReference>
<proteinExistence type="inferred from homology"/>
<dbReference type="Proteomes" id="UP000185473">
    <property type="component" value="Chromosome"/>
</dbReference>
<accession>A0A1L6RBW6</accession>
<evidence type="ECO:0000256" key="1">
    <source>
        <dbReference type="ARBA" id="ARBA00006525"/>
    </source>
</evidence>
<dbReference type="PANTHER" id="PTHR43022">
    <property type="entry name" value="PROTEIN SMF"/>
    <property type="match status" value="1"/>
</dbReference>
<name>A0A1L6RBW6_9LACO</name>
<dbReference type="PANTHER" id="PTHR43022:SF1">
    <property type="entry name" value="PROTEIN SMF"/>
    <property type="match status" value="1"/>
</dbReference>
<comment type="similarity">
    <text evidence="1">Belongs to the DprA/Smf family.</text>
</comment>
<dbReference type="OrthoDB" id="9785707at2"/>
<protein>
    <submittedName>
        <fullName evidence="3">Rossmann fold nucleotide-binding protein Smf</fullName>
    </submittedName>
</protein>